<evidence type="ECO:0000256" key="2">
    <source>
        <dbReference type="ARBA" id="ARBA00022741"/>
    </source>
</evidence>
<dbReference type="PANTHER" id="PTHR22683:SF1">
    <property type="entry name" value="TYPE VII SECRETION SYSTEM PROTEIN ESSC"/>
    <property type="match status" value="1"/>
</dbReference>
<evidence type="ECO:0000256" key="7">
    <source>
        <dbReference type="SAM" id="Phobius"/>
    </source>
</evidence>
<dbReference type="InterPro" id="IPR000253">
    <property type="entry name" value="FHA_dom"/>
</dbReference>
<dbReference type="InterPro" id="IPR003593">
    <property type="entry name" value="AAA+_ATPase"/>
</dbReference>
<evidence type="ECO:0000259" key="9">
    <source>
        <dbReference type="PROSITE" id="PS50901"/>
    </source>
</evidence>
<feature type="binding site" evidence="4">
    <location>
        <begin position="956"/>
        <end position="963"/>
    </location>
    <ligand>
        <name>ATP</name>
        <dbReference type="ChEBI" id="CHEBI:30616"/>
    </ligand>
</feature>
<feature type="domain" description="FtsK" evidence="9">
    <location>
        <begin position="613"/>
        <end position="804"/>
    </location>
</feature>
<dbReference type="EMBL" id="JBBEGM010000010">
    <property type="protein sequence ID" value="MEJ2863976.1"/>
    <property type="molecule type" value="Genomic_DNA"/>
</dbReference>
<keyword evidence="7" id="KW-0812">Transmembrane</keyword>
<organism evidence="10 11">
    <name type="scientific">Actinomycetospora flava</name>
    <dbReference type="NCBI Taxonomy" id="3129232"/>
    <lineage>
        <taxon>Bacteria</taxon>
        <taxon>Bacillati</taxon>
        <taxon>Actinomycetota</taxon>
        <taxon>Actinomycetes</taxon>
        <taxon>Pseudonocardiales</taxon>
        <taxon>Pseudonocardiaceae</taxon>
        <taxon>Actinomycetospora</taxon>
    </lineage>
</organism>
<feature type="coiled-coil region" evidence="5">
    <location>
        <begin position="260"/>
        <end position="294"/>
    </location>
</feature>
<feature type="transmembrane region" description="Helical" evidence="7">
    <location>
        <begin position="237"/>
        <end position="254"/>
    </location>
</feature>
<evidence type="ECO:0000256" key="4">
    <source>
        <dbReference type="PROSITE-ProRule" id="PRU00289"/>
    </source>
</evidence>
<dbReference type="PANTHER" id="PTHR22683">
    <property type="entry name" value="SPORULATION PROTEIN RELATED"/>
    <property type="match status" value="1"/>
</dbReference>
<dbReference type="InterPro" id="IPR002543">
    <property type="entry name" value="FtsK_dom"/>
</dbReference>
<feature type="compositionally biased region" description="Pro residues" evidence="6">
    <location>
        <begin position="868"/>
        <end position="877"/>
    </location>
</feature>
<name>A0ABU8MAE4_9PSEU</name>
<proteinExistence type="predicted"/>
<dbReference type="InterPro" id="IPR050206">
    <property type="entry name" value="FtsK/SpoIIIE/SftA"/>
</dbReference>
<dbReference type="InterPro" id="IPR027417">
    <property type="entry name" value="P-loop_NTPase"/>
</dbReference>
<keyword evidence="1" id="KW-0597">Phosphoprotein</keyword>
<evidence type="ECO:0000259" key="8">
    <source>
        <dbReference type="PROSITE" id="PS50006"/>
    </source>
</evidence>
<accession>A0ABU8MAE4</accession>
<keyword evidence="7" id="KW-1133">Transmembrane helix</keyword>
<dbReference type="SUPFAM" id="SSF49879">
    <property type="entry name" value="SMAD/FHA domain"/>
    <property type="match status" value="1"/>
</dbReference>
<feature type="domain" description="FtsK" evidence="9">
    <location>
        <begin position="939"/>
        <end position="1132"/>
    </location>
</feature>
<evidence type="ECO:0000313" key="10">
    <source>
        <dbReference type="EMBL" id="MEJ2863976.1"/>
    </source>
</evidence>
<evidence type="ECO:0000313" key="11">
    <source>
        <dbReference type="Proteomes" id="UP001369736"/>
    </source>
</evidence>
<dbReference type="CDD" id="cd01127">
    <property type="entry name" value="TrwB_TraG_TraD_VirD4"/>
    <property type="match status" value="1"/>
</dbReference>
<reference evidence="10 11" key="1">
    <citation type="submission" date="2024-03" db="EMBL/GenBank/DDBJ databases">
        <title>Actinomycetospora sp. OC33-EN07, a novel actinomycete isolated from wild orchid (Aerides multiflora).</title>
        <authorList>
            <person name="Suriyachadkun C."/>
        </authorList>
    </citation>
    <scope>NUCLEOTIDE SEQUENCE [LARGE SCALE GENOMIC DNA]</scope>
    <source>
        <strain evidence="10 11">OC33-EN07</strain>
    </source>
</reference>
<dbReference type="Pfam" id="PF01580">
    <property type="entry name" value="FtsK_SpoIIIE"/>
    <property type="match status" value="2"/>
</dbReference>
<feature type="transmembrane region" description="Helical" evidence="7">
    <location>
        <begin position="213"/>
        <end position="231"/>
    </location>
</feature>
<evidence type="ECO:0000256" key="1">
    <source>
        <dbReference type="ARBA" id="ARBA00022553"/>
    </source>
</evidence>
<evidence type="ECO:0000256" key="5">
    <source>
        <dbReference type="SAM" id="Coils"/>
    </source>
</evidence>
<sequence length="1413" mass="148916">MLSLPDRDVVVRCEPDDTVGSIVESVLGAPRTAAPVFADGQRLDLRAPAGSVLDGATIRLGAPTVSDHAAPGALVAAVVTGPSAGTVVPLPTGRTTLGRVPPLDLADRDVSRQHVHLDVDAAGSVTASDAGSTNGSTLDGRPLTTSTVVSDGALLWLGQSAVTVRRVPRPDAAVRADGEGGLLYNRPPRLTPPRRARRVQLPTMPKAPEKRDWPVVMILAPLALGIVMAVVLKQPAFLLFVLLSPVMLISSAVSDRRKGVKSHRAALRAYRAEREAAEEQLRTALAEEVEHRRRDGPDPAELLVAVRGPASTVWHRHRTDVDFLELRLGLGDLVPDTEVKSGHEVTPADTRLFAVPVTVRLPDAGALGLAGPATSVQRLARWCVGQAALLHSPRDLEIVLFTQPSRRDVWEWVRWLPHLRASGGGPWVRLGIDEETTRARVAELTEEVDRRRDLIRSRGAATVLDRLPTILVVLDGARGLRNLAGMGPLLQDGPALGLVFLCLDDADTMLPRECTAVASFDRNDPSRLVLRHKTLESPLETVADQVGARWSEAVGRSLAPLRDADPSLAEGALPDEARFTDLAGLTPPRPDELLRRWAQRPRSTVALLGASAEGPFAVDMADGPHALIAGTTGAGKSGLLQTLVASLAVANRPDALNVLLIDYKGGAAFRDCARLPHCVGVVTDLDAGATGRALTSLRAELKRREQVLDEAGSPDIGHYWNAAARRPGADPLPRLAIVIDEFAQLVTEMPEFVTGLVDVAARGRSLGIHLVLATQQPAGVVNNQIRSNTTIRISLRVADETSSTDVVGIPDAGRLPRIPGRAFIKIGAETPTAIQTARTDTSRPGAATRRRRPTVTPVRWETSGQPLAEPPEPPLPPGQRTDLSEIVDAVGEAARLAGIPVQRSPWQPPLPALVRADLLRGPEWTVPLGLEDLPEQQRQHAAVLDLRHGGHLAVVGAPRSGRSTVLRTLAAGIGTSMSPDDAHLFVVDCGGSALRPVADLPHCGAVVSGQEADRVDRLLSRLLVEVARRQRLISAAGVSDLAEYRHDMTDGAPPYLVLLLDGYEGFVGVFGDLEGGRVVTDLQRLLRDGPAVGVRAVLAGDRSVLVGQTGSLISERLVLRLASETDYAFAGLSAREVPEDLPVGRAVRAETGTQVQLAVLGADPSGRAQSAAFAEVSVAARTRPGPRVAPMRVDPLPDAISLEQARALPRGPGVLVGVGGDELAGLTLDPLVDGRSMLVHGPRRSGRSTALAVMAHDALAAGLRVITWTTRPSPLQDVEGAADLRGATLPEEDLTASLADGPAWVLVDDVEAVADQPAGAALTRLLKNGGEGHTVVIAGATDLVAGAMRGPAIEAARGGVGLILCPNQPIVGAVFTGAPRVPRSLVGGGSPGRGVLLRAGLLTSIQVPSVETS</sequence>
<dbReference type="InterPro" id="IPR032030">
    <property type="entry name" value="YscD_cytoplasmic_dom"/>
</dbReference>
<evidence type="ECO:0000256" key="6">
    <source>
        <dbReference type="SAM" id="MobiDB-lite"/>
    </source>
</evidence>
<gene>
    <name evidence="10" type="ORF">WCD58_22665</name>
</gene>
<dbReference type="RefSeq" id="WP_337705344.1">
    <property type="nucleotide sequence ID" value="NZ_JBBEGM010000010.1"/>
</dbReference>
<dbReference type="Gene3D" id="2.60.200.20">
    <property type="match status" value="1"/>
</dbReference>
<keyword evidence="7" id="KW-0472">Membrane</keyword>
<comment type="caution">
    <text evidence="10">The sequence shown here is derived from an EMBL/GenBank/DDBJ whole genome shotgun (WGS) entry which is preliminary data.</text>
</comment>
<dbReference type="Pfam" id="PF16697">
    <property type="entry name" value="Yop-YscD_cpl"/>
    <property type="match status" value="1"/>
</dbReference>
<protein>
    <submittedName>
        <fullName evidence="10">FtsK/SpoIIIE domain-containing protein</fullName>
    </submittedName>
</protein>
<dbReference type="CDD" id="cd00060">
    <property type="entry name" value="FHA"/>
    <property type="match status" value="1"/>
</dbReference>
<dbReference type="SUPFAM" id="SSF52540">
    <property type="entry name" value="P-loop containing nucleoside triphosphate hydrolases"/>
    <property type="match status" value="3"/>
</dbReference>
<dbReference type="SMART" id="SM00382">
    <property type="entry name" value="AAA"/>
    <property type="match status" value="3"/>
</dbReference>
<feature type="binding site" evidence="4">
    <location>
        <begin position="630"/>
        <end position="637"/>
    </location>
    <ligand>
        <name>ATP</name>
        <dbReference type="ChEBI" id="CHEBI:30616"/>
    </ligand>
</feature>
<keyword evidence="11" id="KW-1185">Reference proteome</keyword>
<keyword evidence="2 4" id="KW-0547">Nucleotide-binding</keyword>
<evidence type="ECO:0000256" key="3">
    <source>
        <dbReference type="ARBA" id="ARBA00022840"/>
    </source>
</evidence>
<dbReference type="PROSITE" id="PS50006">
    <property type="entry name" value="FHA_DOMAIN"/>
    <property type="match status" value="1"/>
</dbReference>
<dbReference type="PROSITE" id="PS50901">
    <property type="entry name" value="FTSK"/>
    <property type="match status" value="2"/>
</dbReference>
<dbReference type="Proteomes" id="UP001369736">
    <property type="component" value="Unassembled WGS sequence"/>
</dbReference>
<keyword evidence="3 4" id="KW-0067">ATP-binding</keyword>
<dbReference type="InterPro" id="IPR008984">
    <property type="entry name" value="SMAD_FHA_dom_sf"/>
</dbReference>
<feature type="domain" description="FHA" evidence="8">
    <location>
        <begin position="90"/>
        <end position="143"/>
    </location>
</feature>
<feature type="region of interest" description="Disordered" evidence="6">
    <location>
        <begin position="836"/>
        <end position="878"/>
    </location>
</feature>
<dbReference type="Gene3D" id="3.40.50.300">
    <property type="entry name" value="P-loop containing nucleotide triphosphate hydrolases"/>
    <property type="match status" value="3"/>
</dbReference>
<keyword evidence="5" id="KW-0175">Coiled coil</keyword>